<evidence type="ECO:0000313" key="3">
    <source>
        <dbReference type="Proteomes" id="UP000059188"/>
    </source>
</evidence>
<evidence type="ECO:0000256" key="1">
    <source>
        <dbReference type="SAM" id="MobiDB-lite"/>
    </source>
</evidence>
<feature type="compositionally biased region" description="Acidic residues" evidence="1">
    <location>
        <begin position="330"/>
        <end position="339"/>
    </location>
</feature>
<dbReference type="AlphaFoldDB" id="A0A0B7G155"/>
<protein>
    <submittedName>
        <fullName evidence="2">Uncharacterized protein</fullName>
    </submittedName>
</protein>
<dbReference type="OrthoDB" id="3263398at2759"/>
<feature type="compositionally biased region" description="Basic and acidic residues" evidence="1">
    <location>
        <begin position="482"/>
        <end position="493"/>
    </location>
</feature>
<name>A0A0B7G155_THACB</name>
<gene>
    <name evidence="2" type="ORF">RSOLAG1IB_05706</name>
</gene>
<feature type="compositionally biased region" description="Polar residues" evidence="1">
    <location>
        <begin position="494"/>
        <end position="510"/>
    </location>
</feature>
<dbReference type="Proteomes" id="UP000059188">
    <property type="component" value="Unassembled WGS sequence"/>
</dbReference>
<feature type="compositionally biased region" description="Basic and acidic residues" evidence="1">
    <location>
        <begin position="242"/>
        <end position="257"/>
    </location>
</feature>
<evidence type="ECO:0000313" key="2">
    <source>
        <dbReference type="EMBL" id="CEL63941.1"/>
    </source>
</evidence>
<feature type="compositionally biased region" description="Polar residues" evidence="1">
    <location>
        <begin position="407"/>
        <end position="426"/>
    </location>
</feature>
<proteinExistence type="predicted"/>
<sequence>MDNDYYDRMYSSYYQGGKTRGGRKFKMVNGQATKQIEHSFLEKLGTIERKYAFIDKYGHPLARKLCIPHFNPYGHVPQDPKAVARIDRPVSDDWMLYVEVGLVGDYDWYLDAMSIIRSVINKFKPDDSVLKEGETCVTWRHFSASVRANIYQAVYKAIPWMYHFRDQTNKDCWVVAEIARNYLSGSKSYDSKRKHIKVPNKLMRRNATKLAENAAKRFPVPAKEDDPYYITSAAAGKFNFESAKEQRRPLTADHTDRTSSSTSKRQARRADKIAAQEECNNALKTQLDKTSKVSAPESKSRSVSKPAAPKGDSRNKGPSKFAKKIRRIEDDDEDDEEEILRESRTLLEEASIPLPTSSPPKSTRLQVEVVLKSPAPTKGPRKRPPPKPRCAPTVDHKANSDDEATGQPEQEGSELTNKSTQPSHAQASARGGQKPKPSKRTIASEVESDSDKVKGSTSNMATDLRVSKKKRLQLPSNSSTPETEKGIEGESSDKPTPTSLPLTSVASIPTTEKEGTASDSVHGPGGSRVVKVTKMKIPVPNTRNLRSRAVKKV</sequence>
<keyword evidence="3" id="KW-1185">Reference proteome</keyword>
<accession>A0A0B7G155</accession>
<feature type="region of interest" description="Disordered" evidence="1">
    <location>
        <begin position="240"/>
        <end position="529"/>
    </location>
</feature>
<organism evidence="2 3">
    <name type="scientific">Thanatephorus cucumeris (strain AG1-IB / isolate 7/3/14)</name>
    <name type="common">Lettuce bottom rot fungus</name>
    <name type="synonym">Rhizoctonia solani</name>
    <dbReference type="NCBI Taxonomy" id="1108050"/>
    <lineage>
        <taxon>Eukaryota</taxon>
        <taxon>Fungi</taxon>
        <taxon>Dikarya</taxon>
        <taxon>Basidiomycota</taxon>
        <taxon>Agaricomycotina</taxon>
        <taxon>Agaricomycetes</taxon>
        <taxon>Cantharellales</taxon>
        <taxon>Ceratobasidiaceae</taxon>
        <taxon>Rhizoctonia</taxon>
        <taxon>Rhizoctonia solani AG-1</taxon>
    </lineage>
</organism>
<dbReference type="EMBL" id="LN679108">
    <property type="protein sequence ID" value="CEL63941.1"/>
    <property type="molecule type" value="Genomic_DNA"/>
</dbReference>
<reference evidence="2 3" key="1">
    <citation type="submission" date="2014-11" db="EMBL/GenBank/DDBJ databases">
        <authorList>
            <person name="Wibberg Daniel"/>
        </authorList>
    </citation>
    <scope>NUCLEOTIDE SEQUENCE [LARGE SCALE GENOMIC DNA]</scope>
    <source>
        <strain evidence="2">Rhizoctonia solani AG1-IB 7/3/14</strain>
    </source>
</reference>